<keyword evidence="1" id="KW-1133">Transmembrane helix</keyword>
<accession>A0A2U2B4I5</accession>
<organism evidence="3 4">
    <name type="scientific">Marinilabilia rubra</name>
    <dbReference type="NCBI Taxonomy" id="2162893"/>
    <lineage>
        <taxon>Bacteria</taxon>
        <taxon>Pseudomonadati</taxon>
        <taxon>Bacteroidota</taxon>
        <taxon>Bacteroidia</taxon>
        <taxon>Marinilabiliales</taxon>
        <taxon>Marinilabiliaceae</taxon>
        <taxon>Marinilabilia</taxon>
    </lineage>
</organism>
<dbReference type="Proteomes" id="UP000244956">
    <property type="component" value="Unassembled WGS sequence"/>
</dbReference>
<dbReference type="OrthoDB" id="9809908at2"/>
<comment type="caution">
    <text evidence="3">The sequence shown here is derived from an EMBL/GenBank/DDBJ whole genome shotgun (WGS) entry which is preliminary data.</text>
</comment>
<feature type="transmembrane region" description="Helical" evidence="1">
    <location>
        <begin position="130"/>
        <end position="150"/>
    </location>
</feature>
<name>A0A2U2B4I5_9BACT</name>
<protein>
    <submittedName>
        <fullName evidence="3">Histidine kinase</fullName>
    </submittedName>
</protein>
<gene>
    <name evidence="3" type="ORF">DDZ16_18005</name>
</gene>
<feature type="domain" description="Signal transduction histidine kinase internal region" evidence="2">
    <location>
        <begin position="178"/>
        <end position="252"/>
    </location>
</feature>
<keyword evidence="3" id="KW-0808">Transferase</keyword>
<reference evidence="3 4" key="1">
    <citation type="submission" date="2018-05" db="EMBL/GenBank/DDBJ databases">
        <title>Marinilabilia rubrum sp. nov., isolated from saltern sediment.</title>
        <authorList>
            <person name="Zhang R."/>
        </authorList>
    </citation>
    <scope>NUCLEOTIDE SEQUENCE [LARGE SCALE GENOMIC DNA]</scope>
    <source>
        <strain evidence="3 4">WTE16</strain>
    </source>
</reference>
<dbReference type="RefSeq" id="WP_109265869.1">
    <property type="nucleotide sequence ID" value="NZ_QEWP01000021.1"/>
</dbReference>
<evidence type="ECO:0000256" key="1">
    <source>
        <dbReference type="SAM" id="Phobius"/>
    </source>
</evidence>
<dbReference type="AlphaFoldDB" id="A0A2U2B4I5"/>
<keyword evidence="1" id="KW-0472">Membrane</keyword>
<evidence type="ECO:0000313" key="3">
    <source>
        <dbReference type="EMBL" id="PWD97966.1"/>
    </source>
</evidence>
<dbReference type="InterPro" id="IPR050640">
    <property type="entry name" value="Bact_2-comp_sensor_kinase"/>
</dbReference>
<evidence type="ECO:0000259" key="2">
    <source>
        <dbReference type="Pfam" id="PF06580"/>
    </source>
</evidence>
<keyword evidence="1" id="KW-0812">Transmembrane</keyword>
<feature type="transmembrane region" description="Helical" evidence="1">
    <location>
        <begin position="96"/>
        <end position="118"/>
    </location>
</feature>
<proteinExistence type="predicted"/>
<feature type="transmembrane region" description="Helical" evidence="1">
    <location>
        <begin position="57"/>
        <end position="75"/>
    </location>
</feature>
<evidence type="ECO:0000313" key="4">
    <source>
        <dbReference type="Proteomes" id="UP000244956"/>
    </source>
</evidence>
<keyword evidence="4" id="KW-1185">Reference proteome</keyword>
<dbReference type="PANTHER" id="PTHR34220:SF7">
    <property type="entry name" value="SENSOR HISTIDINE KINASE YPDA"/>
    <property type="match status" value="1"/>
</dbReference>
<dbReference type="GO" id="GO:0016020">
    <property type="term" value="C:membrane"/>
    <property type="evidence" value="ECO:0007669"/>
    <property type="project" value="InterPro"/>
</dbReference>
<dbReference type="PANTHER" id="PTHR34220">
    <property type="entry name" value="SENSOR HISTIDINE KINASE YPDA"/>
    <property type="match status" value="1"/>
</dbReference>
<feature type="transmembrane region" description="Helical" evidence="1">
    <location>
        <begin position="27"/>
        <end position="45"/>
    </location>
</feature>
<dbReference type="InterPro" id="IPR010559">
    <property type="entry name" value="Sig_transdc_His_kin_internal"/>
</dbReference>
<sequence length="362" mass="41626">MTKRNLKYHSCFDKDQMPKKIALYKRLIAEILASVFFTFLIVIINQNTTLDEVKIPGVFFSILVFVFLSEGIFIFDSLIARKYPWHEALRKRVASLLVFALLWLGITGVLATLARPYFDINHKPGEQVDFVLGLTILVLFITIYVFALIASNYHKTLRFFILENEKLRQEKLKMDYFALQDQLNPHFLFNNLSTLMAIIPDNPQKALSFTENFTDVYRYVLKSSKHKLVTLRDEATFIQSYLGLHKERLGDGFSYAMETTEEDTSKLLPPLSLQYLVENAIKHNIATETRPLAISISTAGNRLMVSNNYQPKTSTYSTNTGLDNLRKRYEYLALKDQVEIINASDTFTVSIPLIDKNQGYGL</sequence>
<dbReference type="Pfam" id="PF06580">
    <property type="entry name" value="His_kinase"/>
    <property type="match status" value="1"/>
</dbReference>
<keyword evidence="3" id="KW-0418">Kinase</keyword>
<dbReference type="GO" id="GO:0000155">
    <property type="term" value="F:phosphorelay sensor kinase activity"/>
    <property type="evidence" value="ECO:0007669"/>
    <property type="project" value="InterPro"/>
</dbReference>
<dbReference type="EMBL" id="QEWP01000021">
    <property type="protein sequence ID" value="PWD97966.1"/>
    <property type="molecule type" value="Genomic_DNA"/>
</dbReference>